<protein>
    <submittedName>
        <fullName evidence="2">Uncharacterized protein</fullName>
    </submittedName>
</protein>
<sequence>MFSLPREGFRRGRRSWTSFRAPRRSRQPELRNKCRHSRLSPGQCERHQRDAEQELHYGNSYHPFPSSRCGVPNFVCGACGAHGLRCVQHQSGTVLLQRVGGTHDFRASANPGRLPLIAAASRSWPPGHGRFRHGGRDTREVLD</sequence>
<evidence type="ECO:0000313" key="2">
    <source>
        <dbReference type="EMBL" id="KAK8788741.1"/>
    </source>
</evidence>
<organism evidence="2 3">
    <name type="scientific">Amblyomma americanum</name>
    <name type="common">Lone star tick</name>
    <dbReference type="NCBI Taxonomy" id="6943"/>
    <lineage>
        <taxon>Eukaryota</taxon>
        <taxon>Metazoa</taxon>
        <taxon>Ecdysozoa</taxon>
        <taxon>Arthropoda</taxon>
        <taxon>Chelicerata</taxon>
        <taxon>Arachnida</taxon>
        <taxon>Acari</taxon>
        <taxon>Parasitiformes</taxon>
        <taxon>Ixodida</taxon>
        <taxon>Ixodoidea</taxon>
        <taxon>Ixodidae</taxon>
        <taxon>Amblyomminae</taxon>
        <taxon>Amblyomma</taxon>
    </lineage>
</organism>
<proteinExistence type="predicted"/>
<accession>A0AAQ4FPQ0</accession>
<reference evidence="2 3" key="1">
    <citation type="journal article" date="2023" name="Arcadia Sci">
        <title>De novo assembly of a long-read Amblyomma americanum tick genome.</title>
        <authorList>
            <person name="Chou S."/>
            <person name="Poskanzer K.E."/>
            <person name="Rollins M."/>
            <person name="Thuy-Boun P.S."/>
        </authorList>
    </citation>
    <scope>NUCLEOTIDE SEQUENCE [LARGE SCALE GENOMIC DNA]</scope>
    <source>
        <strain evidence="2">F_SG_1</strain>
        <tissue evidence="2">Salivary glands</tissue>
    </source>
</reference>
<feature type="region of interest" description="Disordered" evidence="1">
    <location>
        <begin position="18"/>
        <end position="49"/>
    </location>
</feature>
<dbReference type="EMBL" id="JARKHS020000528">
    <property type="protein sequence ID" value="KAK8788741.1"/>
    <property type="molecule type" value="Genomic_DNA"/>
</dbReference>
<dbReference type="Proteomes" id="UP001321473">
    <property type="component" value="Unassembled WGS sequence"/>
</dbReference>
<evidence type="ECO:0000313" key="3">
    <source>
        <dbReference type="Proteomes" id="UP001321473"/>
    </source>
</evidence>
<evidence type="ECO:0000256" key="1">
    <source>
        <dbReference type="SAM" id="MobiDB-lite"/>
    </source>
</evidence>
<name>A0AAQ4FPQ0_AMBAM</name>
<keyword evidence="3" id="KW-1185">Reference proteome</keyword>
<gene>
    <name evidence="2" type="ORF">V5799_021482</name>
</gene>
<comment type="caution">
    <text evidence="2">The sequence shown here is derived from an EMBL/GenBank/DDBJ whole genome shotgun (WGS) entry which is preliminary data.</text>
</comment>
<dbReference type="AlphaFoldDB" id="A0AAQ4FPQ0"/>